<name>A0ABU2NUF2_9ACTN</name>
<evidence type="ECO:0000313" key="1">
    <source>
        <dbReference type="EMBL" id="MDT0380600.1"/>
    </source>
</evidence>
<comment type="caution">
    <text evidence="1">The sequence shown here is derived from an EMBL/GenBank/DDBJ whole genome shotgun (WGS) entry which is preliminary data.</text>
</comment>
<sequence length="123" mass="13766">MDRIDMPHRAFEHLLTGFVCYEGADLARTYKPGGVAHPGDPFGTVFAWLWEERRGTAVSLFADLLAEARRQADPGKEVTLDGLLRGLRFALHNTPLSHYTAYQAVEDELRTTVPEYFGGDTNI</sequence>
<accession>A0ABU2NUF2</accession>
<dbReference type="RefSeq" id="WP_311674349.1">
    <property type="nucleotide sequence ID" value="NZ_JAVREQ010000016.1"/>
</dbReference>
<dbReference type="Proteomes" id="UP001183414">
    <property type="component" value="Unassembled WGS sequence"/>
</dbReference>
<keyword evidence="2" id="KW-1185">Reference proteome</keyword>
<gene>
    <name evidence="1" type="ORF">RM572_17745</name>
</gene>
<reference evidence="2" key="1">
    <citation type="submission" date="2023-07" db="EMBL/GenBank/DDBJ databases">
        <title>30 novel species of actinomycetes from the DSMZ collection.</title>
        <authorList>
            <person name="Nouioui I."/>
        </authorList>
    </citation>
    <scope>NUCLEOTIDE SEQUENCE [LARGE SCALE GENOMIC DNA]</scope>
    <source>
        <strain evidence="2">DSM 42041</strain>
    </source>
</reference>
<proteinExistence type="predicted"/>
<protein>
    <submittedName>
        <fullName evidence="1">Uncharacterized protein</fullName>
    </submittedName>
</protein>
<organism evidence="1 2">
    <name type="scientific">Streptomyces hazeniae</name>
    <dbReference type="NCBI Taxonomy" id="3075538"/>
    <lineage>
        <taxon>Bacteria</taxon>
        <taxon>Bacillati</taxon>
        <taxon>Actinomycetota</taxon>
        <taxon>Actinomycetes</taxon>
        <taxon>Kitasatosporales</taxon>
        <taxon>Streptomycetaceae</taxon>
        <taxon>Streptomyces</taxon>
    </lineage>
</organism>
<dbReference type="EMBL" id="JAVREQ010000016">
    <property type="protein sequence ID" value="MDT0380600.1"/>
    <property type="molecule type" value="Genomic_DNA"/>
</dbReference>
<evidence type="ECO:0000313" key="2">
    <source>
        <dbReference type="Proteomes" id="UP001183414"/>
    </source>
</evidence>